<feature type="transmembrane region" description="Helical" evidence="7">
    <location>
        <begin position="341"/>
        <end position="374"/>
    </location>
</feature>
<protein>
    <submittedName>
        <fullName evidence="10">ABC efflux pump, inner membrane subunit</fullName>
    </submittedName>
</protein>
<dbReference type="InterPro" id="IPR025857">
    <property type="entry name" value="MacB_PCD"/>
</dbReference>
<dbReference type="PANTHER" id="PTHR30572">
    <property type="entry name" value="MEMBRANE COMPONENT OF TRANSPORTER-RELATED"/>
    <property type="match status" value="1"/>
</dbReference>
<evidence type="ECO:0000256" key="4">
    <source>
        <dbReference type="ARBA" id="ARBA00022989"/>
    </source>
</evidence>
<dbReference type="OrthoDB" id="9770099at2"/>
<feature type="transmembrane region" description="Helical" evidence="7">
    <location>
        <begin position="380"/>
        <end position="403"/>
    </location>
</feature>
<gene>
    <name evidence="10" type="ordered locus">Acid345_0722</name>
</gene>
<sequence>MAGRGEFGEVVRMAKETIVTNKMRSGLTVLGIVIGVMMVILISSVVRGLNQNVQDMVSSMGSNIIFAFHMEPFNFGRPSSEVLNRKELTLEDAMAMKDLPHVKYVSAGVRYFLPQFNTGSYSVKYNGRKTRNTILEGDTPSIKDVFDVNIAKGRAFSETDDEQRNTVIMIGHDTAATLFGNDDPLGKEINIEGQLFTVVGVAGRQKSAFSGGSNPEDNIVYFPYHTFRKLHPELKQNWISVKATSQADMPKAIDEMRELLRRRRKLAPNQPDNFAVFSQDVLTDVWNQLTGGIFIFMFAVASVALIVGGVGVMNIMLVSVTERTREIGVRKAIGARKSDILLQFTLEAIALTAAGGILGVLLGGILTGIIPLIFPSLPASLSAFWVILSTTASATIGLVFGIYPAWKAANLDPIEALRYE</sequence>
<dbReference type="Pfam" id="PF12704">
    <property type="entry name" value="MacB_PCD"/>
    <property type="match status" value="1"/>
</dbReference>
<dbReference type="EMBL" id="CP000360">
    <property type="protein sequence ID" value="ABF39727.1"/>
    <property type="molecule type" value="Genomic_DNA"/>
</dbReference>
<dbReference type="RefSeq" id="WP_011521529.1">
    <property type="nucleotide sequence ID" value="NC_008009.1"/>
</dbReference>
<dbReference type="Proteomes" id="UP000002432">
    <property type="component" value="Chromosome"/>
</dbReference>
<dbReference type="PANTHER" id="PTHR30572:SF4">
    <property type="entry name" value="ABC TRANSPORTER PERMEASE YTRF"/>
    <property type="match status" value="1"/>
</dbReference>
<evidence type="ECO:0000313" key="11">
    <source>
        <dbReference type="Proteomes" id="UP000002432"/>
    </source>
</evidence>
<keyword evidence="2" id="KW-1003">Cell membrane</keyword>
<evidence type="ECO:0000256" key="6">
    <source>
        <dbReference type="ARBA" id="ARBA00038076"/>
    </source>
</evidence>
<keyword evidence="3 7" id="KW-0812">Transmembrane</keyword>
<comment type="subcellular location">
    <subcellularLocation>
        <location evidence="1">Cell membrane</location>
        <topology evidence="1">Multi-pass membrane protein</topology>
    </subcellularLocation>
</comment>
<feature type="transmembrane region" description="Helical" evidence="7">
    <location>
        <begin position="293"/>
        <end position="320"/>
    </location>
</feature>
<dbReference type="eggNOG" id="COG0577">
    <property type="taxonomic scope" value="Bacteria"/>
</dbReference>
<evidence type="ECO:0000256" key="1">
    <source>
        <dbReference type="ARBA" id="ARBA00004651"/>
    </source>
</evidence>
<dbReference type="InterPro" id="IPR050250">
    <property type="entry name" value="Macrolide_Exporter_MacB"/>
</dbReference>
<dbReference type="GO" id="GO:0005886">
    <property type="term" value="C:plasma membrane"/>
    <property type="evidence" value="ECO:0007669"/>
    <property type="project" value="UniProtKB-SubCell"/>
</dbReference>
<evidence type="ECO:0000313" key="10">
    <source>
        <dbReference type="EMBL" id="ABF39727.1"/>
    </source>
</evidence>
<dbReference type="GO" id="GO:0022857">
    <property type="term" value="F:transmembrane transporter activity"/>
    <property type="evidence" value="ECO:0007669"/>
    <property type="project" value="TreeGrafter"/>
</dbReference>
<evidence type="ECO:0000256" key="2">
    <source>
        <dbReference type="ARBA" id="ARBA00022475"/>
    </source>
</evidence>
<dbReference type="STRING" id="204669.Acid345_0722"/>
<dbReference type="AlphaFoldDB" id="Q1ITS3"/>
<evidence type="ECO:0000256" key="7">
    <source>
        <dbReference type="SAM" id="Phobius"/>
    </source>
</evidence>
<feature type="transmembrane region" description="Helical" evidence="7">
    <location>
        <begin position="27"/>
        <end position="46"/>
    </location>
</feature>
<evidence type="ECO:0000256" key="5">
    <source>
        <dbReference type="ARBA" id="ARBA00023136"/>
    </source>
</evidence>
<accession>Q1ITS3</accession>
<keyword evidence="5 7" id="KW-0472">Membrane</keyword>
<proteinExistence type="inferred from homology"/>
<evidence type="ECO:0000256" key="3">
    <source>
        <dbReference type="ARBA" id="ARBA00022692"/>
    </source>
</evidence>
<evidence type="ECO:0000259" key="8">
    <source>
        <dbReference type="Pfam" id="PF02687"/>
    </source>
</evidence>
<feature type="domain" description="MacB-like periplasmic core" evidence="9">
    <location>
        <begin position="25"/>
        <end position="258"/>
    </location>
</feature>
<keyword evidence="11" id="KW-1185">Reference proteome</keyword>
<dbReference type="KEGG" id="aba:Acid345_0722"/>
<dbReference type="EnsemblBacteria" id="ABF39727">
    <property type="protein sequence ID" value="ABF39727"/>
    <property type="gene ID" value="Acid345_0722"/>
</dbReference>
<dbReference type="Pfam" id="PF02687">
    <property type="entry name" value="FtsX"/>
    <property type="match status" value="1"/>
</dbReference>
<keyword evidence="4 7" id="KW-1133">Transmembrane helix</keyword>
<organism evidence="10 11">
    <name type="scientific">Koribacter versatilis (strain Ellin345)</name>
    <dbReference type="NCBI Taxonomy" id="204669"/>
    <lineage>
        <taxon>Bacteria</taxon>
        <taxon>Pseudomonadati</taxon>
        <taxon>Acidobacteriota</taxon>
        <taxon>Terriglobia</taxon>
        <taxon>Terriglobales</taxon>
        <taxon>Candidatus Korobacteraceae</taxon>
        <taxon>Candidatus Korobacter</taxon>
    </lineage>
</organism>
<comment type="similarity">
    <text evidence="6">Belongs to the ABC-4 integral membrane protein family.</text>
</comment>
<dbReference type="InterPro" id="IPR003838">
    <property type="entry name" value="ABC3_permease_C"/>
</dbReference>
<name>Q1ITS3_KORVE</name>
<evidence type="ECO:0000259" key="9">
    <source>
        <dbReference type="Pfam" id="PF12704"/>
    </source>
</evidence>
<feature type="domain" description="ABC3 transporter permease C-terminal" evidence="8">
    <location>
        <begin position="299"/>
        <end position="413"/>
    </location>
</feature>
<reference evidence="10 11" key="1">
    <citation type="journal article" date="2009" name="Appl. Environ. Microbiol.">
        <title>Three genomes from the phylum Acidobacteria provide insight into the lifestyles of these microorganisms in soils.</title>
        <authorList>
            <person name="Ward N.L."/>
            <person name="Challacombe J.F."/>
            <person name="Janssen P.H."/>
            <person name="Henrissat B."/>
            <person name="Coutinho P.M."/>
            <person name="Wu M."/>
            <person name="Xie G."/>
            <person name="Haft D.H."/>
            <person name="Sait M."/>
            <person name="Badger J."/>
            <person name="Barabote R.D."/>
            <person name="Bradley B."/>
            <person name="Brettin T.S."/>
            <person name="Brinkac L.M."/>
            <person name="Bruce D."/>
            <person name="Creasy T."/>
            <person name="Daugherty S.C."/>
            <person name="Davidsen T.M."/>
            <person name="DeBoy R.T."/>
            <person name="Detter J.C."/>
            <person name="Dodson R.J."/>
            <person name="Durkin A.S."/>
            <person name="Ganapathy A."/>
            <person name="Gwinn-Giglio M."/>
            <person name="Han C.S."/>
            <person name="Khouri H."/>
            <person name="Kiss H."/>
            <person name="Kothari S.P."/>
            <person name="Madupu R."/>
            <person name="Nelson K.E."/>
            <person name="Nelson W.C."/>
            <person name="Paulsen I."/>
            <person name="Penn K."/>
            <person name="Ren Q."/>
            <person name="Rosovitz M.J."/>
            <person name="Selengut J.D."/>
            <person name="Shrivastava S."/>
            <person name="Sullivan S.A."/>
            <person name="Tapia R."/>
            <person name="Thompson L.S."/>
            <person name="Watkins K.L."/>
            <person name="Yang Q."/>
            <person name="Yu C."/>
            <person name="Zafar N."/>
            <person name="Zhou L."/>
            <person name="Kuske C.R."/>
        </authorList>
    </citation>
    <scope>NUCLEOTIDE SEQUENCE [LARGE SCALE GENOMIC DNA]</scope>
    <source>
        <strain evidence="10 11">Ellin345</strain>
    </source>
</reference>
<dbReference type="HOGENOM" id="CLU_000604_8_0_0"/>